<name>A0A5N6MA34_9ASTR</name>
<dbReference type="EMBL" id="SZYD01000016">
    <property type="protein sequence ID" value="KAD3337243.1"/>
    <property type="molecule type" value="Genomic_DNA"/>
</dbReference>
<comment type="caution">
    <text evidence="1">The sequence shown here is derived from an EMBL/GenBank/DDBJ whole genome shotgun (WGS) entry which is preliminary data.</text>
</comment>
<protein>
    <submittedName>
        <fullName evidence="1">Uncharacterized protein</fullName>
    </submittedName>
</protein>
<dbReference type="AlphaFoldDB" id="A0A5N6MA34"/>
<organism evidence="1 2">
    <name type="scientific">Mikania micrantha</name>
    <name type="common">bitter vine</name>
    <dbReference type="NCBI Taxonomy" id="192012"/>
    <lineage>
        <taxon>Eukaryota</taxon>
        <taxon>Viridiplantae</taxon>
        <taxon>Streptophyta</taxon>
        <taxon>Embryophyta</taxon>
        <taxon>Tracheophyta</taxon>
        <taxon>Spermatophyta</taxon>
        <taxon>Magnoliopsida</taxon>
        <taxon>eudicotyledons</taxon>
        <taxon>Gunneridae</taxon>
        <taxon>Pentapetalae</taxon>
        <taxon>asterids</taxon>
        <taxon>campanulids</taxon>
        <taxon>Asterales</taxon>
        <taxon>Asteraceae</taxon>
        <taxon>Asteroideae</taxon>
        <taxon>Heliantheae alliance</taxon>
        <taxon>Eupatorieae</taxon>
        <taxon>Mikania</taxon>
    </lineage>
</organism>
<reference evidence="1 2" key="1">
    <citation type="submission" date="2019-05" db="EMBL/GenBank/DDBJ databases">
        <title>Mikania micrantha, genome provides insights into the molecular mechanism of rapid growth.</title>
        <authorList>
            <person name="Liu B."/>
        </authorList>
    </citation>
    <scope>NUCLEOTIDE SEQUENCE [LARGE SCALE GENOMIC DNA]</scope>
    <source>
        <strain evidence="1">NLD-2019</strain>
        <tissue evidence="1">Leaf</tissue>
    </source>
</reference>
<dbReference type="Proteomes" id="UP000326396">
    <property type="component" value="Linkage Group LG6"/>
</dbReference>
<evidence type="ECO:0000313" key="1">
    <source>
        <dbReference type="EMBL" id="KAD3337243.1"/>
    </source>
</evidence>
<gene>
    <name evidence="1" type="ORF">E3N88_32763</name>
</gene>
<keyword evidence="2" id="KW-1185">Reference proteome</keyword>
<sequence>MANGLIRWPLLPHSPAMLPNPQPPSAFPFGRQPLHSTTLPFGHRKCYSARAKAGPFDPEKEPHSASHVHGGCSLSPNHLLHLTMISIRPLDHPIRPLCWAIWLLKGPLPNTPKYDPFTLGRPNMKCMAQGPSLMAQGLLPLVQGHHLGQKPNFKAQFDFSHSNPGPTWPMSYFGKGPRQNPWGPSKSTRGPQQGPFEALVFIFGAMLSSTWSPTCF</sequence>
<evidence type="ECO:0000313" key="2">
    <source>
        <dbReference type="Proteomes" id="UP000326396"/>
    </source>
</evidence>
<accession>A0A5N6MA34</accession>
<proteinExistence type="predicted"/>